<gene>
    <name evidence="2" type="ORF">N7452_002139</name>
</gene>
<dbReference type="EMBL" id="JAPZBQ010000001">
    <property type="protein sequence ID" value="KAJ5353165.1"/>
    <property type="molecule type" value="Genomic_DNA"/>
</dbReference>
<feature type="signal peptide" evidence="1">
    <location>
        <begin position="1"/>
        <end position="18"/>
    </location>
</feature>
<evidence type="ECO:0000313" key="2">
    <source>
        <dbReference type="EMBL" id="KAJ5353165.1"/>
    </source>
</evidence>
<evidence type="ECO:0000256" key="1">
    <source>
        <dbReference type="SAM" id="SignalP"/>
    </source>
</evidence>
<dbReference type="Proteomes" id="UP001147695">
    <property type="component" value="Unassembled WGS sequence"/>
</dbReference>
<protein>
    <submittedName>
        <fullName evidence="2">Uncharacterized protein</fullName>
    </submittedName>
</protein>
<dbReference type="OrthoDB" id="4231283at2759"/>
<reference evidence="2" key="2">
    <citation type="journal article" date="2023" name="IMA Fungus">
        <title>Comparative genomic study of the Penicillium genus elucidates a diverse pangenome and 15 lateral gene transfer events.</title>
        <authorList>
            <person name="Petersen C."/>
            <person name="Sorensen T."/>
            <person name="Nielsen M.R."/>
            <person name="Sondergaard T.E."/>
            <person name="Sorensen J.L."/>
            <person name="Fitzpatrick D.A."/>
            <person name="Frisvad J.C."/>
            <person name="Nielsen K.L."/>
        </authorList>
    </citation>
    <scope>NUCLEOTIDE SEQUENCE</scope>
    <source>
        <strain evidence="2">IBT 35673</strain>
    </source>
</reference>
<organism evidence="2 3">
    <name type="scientific">Penicillium brevicompactum</name>
    <dbReference type="NCBI Taxonomy" id="5074"/>
    <lineage>
        <taxon>Eukaryota</taxon>
        <taxon>Fungi</taxon>
        <taxon>Dikarya</taxon>
        <taxon>Ascomycota</taxon>
        <taxon>Pezizomycotina</taxon>
        <taxon>Eurotiomycetes</taxon>
        <taxon>Eurotiomycetidae</taxon>
        <taxon>Eurotiales</taxon>
        <taxon>Aspergillaceae</taxon>
        <taxon>Penicillium</taxon>
    </lineage>
</organism>
<sequence length="143" mass="15551">MHFSSLTLLTLLSALAAAKPGKVVLYDTAGCTGKELWTGEVDHDPISPSNDEINAARSFKYEGYFSLLVAKNHLLNDHTCGYCSNYHEDHSGGGCQDINTGWPLNEGRIVPETNDPSDIPCRNYLINCPFPVPPGNGLEDQGE</sequence>
<accession>A0A9W9R3Y8</accession>
<reference evidence="2" key="1">
    <citation type="submission" date="2022-12" db="EMBL/GenBank/DDBJ databases">
        <authorList>
            <person name="Petersen C."/>
        </authorList>
    </citation>
    <scope>NUCLEOTIDE SEQUENCE</scope>
    <source>
        <strain evidence="2">IBT 35673</strain>
    </source>
</reference>
<feature type="chain" id="PRO_5040958072" evidence="1">
    <location>
        <begin position="19"/>
        <end position="143"/>
    </location>
</feature>
<name>A0A9W9R3Y8_PENBR</name>
<dbReference type="AlphaFoldDB" id="A0A9W9R3Y8"/>
<evidence type="ECO:0000313" key="3">
    <source>
        <dbReference type="Proteomes" id="UP001147695"/>
    </source>
</evidence>
<proteinExistence type="predicted"/>
<comment type="caution">
    <text evidence="2">The sequence shown here is derived from an EMBL/GenBank/DDBJ whole genome shotgun (WGS) entry which is preliminary data.</text>
</comment>
<keyword evidence="1" id="KW-0732">Signal</keyword>